<dbReference type="PRINTS" id="PR00080">
    <property type="entry name" value="SDRFAMILY"/>
</dbReference>
<proteinExistence type="inferred from homology"/>
<evidence type="ECO:0000313" key="3">
    <source>
        <dbReference type="Proteomes" id="UP000778578"/>
    </source>
</evidence>
<name>A0ABS7Q8Q0_9ACTN</name>
<comment type="similarity">
    <text evidence="1">Belongs to the short-chain dehydrogenases/reductases (SDR) family.</text>
</comment>
<dbReference type="PANTHER" id="PTHR42879">
    <property type="entry name" value="3-OXOACYL-(ACYL-CARRIER-PROTEIN) REDUCTASE"/>
    <property type="match status" value="1"/>
</dbReference>
<organism evidence="2 3">
    <name type="scientific">Actinacidiphila acidipaludis</name>
    <dbReference type="NCBI Taxonomy" id="2873382"/>
    <lineage>
        <taxon>Bacteria</taxon>
        <taxon>Bacillati</taxon>
        <taxon>Actinomycetota</taxon>
        <taxon>Actinomycetes</taxon>
        <taxon>Kitasatosporales</taxon>
        <taxon>Streptomycetaceae</taxon>
        <taxon>Actinacidiphila</taxon>
    </lineage>
</organism>
<dbReference type="InterPro" id="IPR036291">
    <property type="entry name" value="NAD(P)-bd_dom_sf"/>
</dbReference>
<accession>A0ABS7Q8Q0</accession>
<gene>
    <name evidence="2" type="ORF">K7862_15750</name>
</gene>
<comment type="caution">
    <text evidence="2">The sequence shown here is derived from an EMBL/GenBank/DDBJ whole genome shotgun (WGS) entry which is preliminary data.</text>
</comment>
<keyword evidence="3" id="KW-1185">Reference proteome</keyword>
<dbReference type="InterPro" id="IPR002347">
    <property type="entry name" value="SDR_fam"/>
</dbReference>
<sequence length="264" mass="26580">MDMEMAGKNAVVTGASKGIGLAIAQALADAGAHVVGGSRSLSTAFGELVEAGRATFVQGDLSQASGPADLVAAAVERGGVDILVNSVGAVTPRPDGFLSITDDDWNTAWTLGLMTAVRTTRAAVPAMVDGGGGGGVIVMMGSVNAFLPDPLVLDYSVVKAALTNFAKGLSKELGPRGVRVVSVSPGPVETDLWLGDSGVARTMAERTGKQPQDIAASAVAGTPLGRFSTPREVADLVTFLAGARAANITGADVTIDGGMITTMR</sequence>
<dbReference type="PRINTS" id="PR00081">
    <property type="entry name" value="GDHRDH"/>
</dbReference>
<dbReference type="EMBL" id="JAINZZ010000016">
    <property type="protein sequence ID" value="MBY8879079.1"/>
    <property type="molecule type" value="Genomic_DNA"/>
</dbReference>
<dbReference type="Gene3D" id="3.40.50.720">
    <property type="entry name" value="NAD(P)-binding Rossmann-like Domain"/>
    <property type="match status" value="1"/>
</dbReference>
<dbReference type="SUPFAM" id="SSF51735">
    <property type="entry name" value="NAD(P)-binding Rossmann-fold domains"/>
    <property type="match status" value="1"/>
</dbReference>
<dbReference type="PANTHER" id="PTHR42879:SF6">
    <property type="entry name" value="NADPH-DEPENDENT REDUCTASE BACG"/>
    <property type="match status" value="1"/>
</dbReference>
<evidence type="ECO:0000256" key="1">
    <source>
        <dbReference type="ARBA" id="ARBA00006484"/>
    </source>
</evidence>
<reference evidence="2 3" key="1">
    <citation type="submission" date="2021-08" db="EMBL/GenBank/DDBJ databases">
        <title>WGS of actinomycetes from Thailand.</title>
        <authorList>
            <person name="Thawai C."/>
        </authorList>
    </citation>
    <scope>NUCLEOTIDE SEQUENCE [LARGE SCALE GENOMIC DNA]</scope>
    <source>
        <strain evidence="2 3">PLK6-54</strain>
    </source>
</reference>
<evidence type="ECO:0000313" key="2">
    <source>
        <dbReference type="EMBL" id="MBY8879079.1"/>
    </source>
</evidence>
<dbReference type="RefSeq" id="WP_222963213.1">
    <property type="nucleotide sequence ID" value="NZ_JAINZZ010000016.1"/>
</dbReference>
<dbReference type="InterPro" id="IPR050259">
    <property type="entry name" value="SDR"/>
</dbReference>
<dbReference type="Pfam" id="PF13561">
    <property type="entry name" value="adh_short_C2"/>
    <property type="match status" value="1"/>
</dbReference>
<dbReference type="Proteomes" id="UP000778578">
    <property type="component" value="Unassembled WGS sequence"/>
</dbReference>
<protein>
    <submittedName>
        <fullName evidence="2">SDR family oxidoreductase</fullName>
    </submittedName>
</protein>